<sequence>MFLPKKFMRENFDLVQERYCEEHLEKGKILLLTFQAIEDSSSIL</sequence>
<name>A0AAV5HJF8_9ROSI</name>
<comment type="caution">
    <text evidence="1">The sequence shown here is derived from an EMBL/GenBank/DDBJ whole genome shotgun (WGS) entry which is preliminary data.</text>
</comment>
<evidence type="ECO:0000313" key="2">
    <source>
        <dbReference type="Proteomes" id="UP001054252"/>
    </source>
</evidence>
<dbReference type="EMBL" id="BPVZ01000003">
    <property type="protein sequence ID" value="GKU88788.1"/>
    <property type="molecule type" value="Genomic_DNA"/>
</dbReference>
<protein>
    <submittedName>
        <fullName evidence="1">Uncharacterized protein</fullName>
    </submittedName>
</protein>
<gene>
    <name evidence="1" type="ORF">SLEP1_g3009</name>
</gene>
<dbReference type="Proteomes" id="UP001054252">
    <property type="component" value="Unassembled WGS sequence"/>
</dbReference>
<evidence type="ECO:0000313" key="1">
    <source>
        <dbReference type="EMBL" id="GKU88788.1"/>
    </source>
</evidence>
<keyword evidence="2" id="KW-1185">Reference proteome</keyword>
<accession>A0AAV5HJF8</accession>
<organism evidence="1 2">
    <name type="scientific">Rubroshorea leprosula</name>
    <dbReference type="NCBI Taxonomy" id="152421"/>
    <lineage>
        <taxon>Eukaryota</taxon>
        <taxon>Viridiplantae</taxon>
        <taxon>Streptophyta</taxon>
        <taxon>Embryophyta</taxon>
        <taxon>Tracheophyta</taxon>
        <taxon>Spermatophyta</taxon>
        <taxon>Magnoliopsida</taxon>
        <taxon>eudicotyledons</taxon>
        <taxon>Gunneridae</taxon>
        <taxon>Pentapetalae</taxon>
        <taxon>rosids</taxon>
        <taxon>malvids</taxon>
        <taxon>Malvales</taxon>
        <taxon>Dipterocarpaceae</taxon>
        <taxon>Rubroshorea</taxon>
    </lineage>
</organism>
<proteinExistence type="predicted"/>
<dbReference type="AlphaFoldDB" id="A0AAV5HJF8"/>
<reference evidence="1 2" key="1">
    <citation type="journal article" date="2021" name="Commun. Biol.">
        <title>The genome of Shorea leprosula (Dipterocarpaceae) highlights the ecological relevance of drought in aseasonal tropical rainforests.</title>
        <authorList>
            <person name="Ng K.K.S."/>
            <person name="Kobayashi M.J."/>
            <person name="Fawcett J.A."/>
            <person name="Hatakeyama M."/>
            <person name="Paape T."/>
            <person name="Ng C.H."/>
            <person name="Ang C.C."/>
            <person name="Tnah L.H."/>
            <person name="Lee C.T."/>
            <person name="Nishiyama T."/>
            <person name="Sese J."/>
            <person name="O'Brien M.J."/>
            <person name="Copetti D."/>
            <person name="Mohd Noor M.I."/>
            <person name="Ong R.C."/>
            <person name="Putra M."/>
            <person name="Sireger I.Z."/>
            <person name="Indrioko S."/>
            <person name="Kosugi Y."/>
            <person name="Izuno A."/>
            <person name="Isagi Y."/>
            <person name="Lee S.L."/>
            <person name="Shimizu K.K."/>
        </authorList>
    </citation>
    <scope>NUCLEOTIDE SEQUENCE [LARGE SCALE GENOMIC DNA]</scope>
    <source>
        <strain evidence="1">214</strain>
    </source>
</reference>